<dbReference type="Pfam" id="PF12849">
    <property type="entry name" value="PBP_like_2"/>
    <property type="match status" value="1"/>
</dbReference>
<gene>
    <name evidence="4" type="ORF">SAMN05660895_0593</name>
</gene>
<dbReference type="InterPro" id="IPR024370">
    <property type="entry name" value="PBP_domain"/>
</dbReference>
<keyword evidence="1 2" id="KW-0732">Signal</keyword>
<dbReference type="STRING" id="1393122.SAMN05660895_0593"/>
<reference evidence="5" key="1">
    <citation type="submission" date="2016-10" db="EMBL/GenBank/DDBJ databases">
        <authorList>
            <person name="Varghese N."/>
            <person name="Submissions S."/>
        </authorList>
    </citation>
    <scope>NUCLEOTIDE SEQUENCE [LARGE SCALE GENOMIC DNA]</scope>
    <source>
        <strain evidence="5">DSM 14807</strain>
    </source>
</reference>
<dbReference type="PANTHER" id="PTHR30570">
    <property type="entry name" value="PERIPLASMIC PHOSPHATE BINDING COMPONENT OF PHOSPHATE ABC TRANSPORTER"/>
    <property type="match status" value="1"/>
</dbReference>
<accession>A0A1I7N4N8</accession>
<dbReference type="EMBL" id="FPCJ01000001">
    <property type="protein sequence ID" value="SFV29624.1"/>
    <property type="molecule type" value="Genomic_DNA"/>
</dbReference>
<dbReference type="Proteomes" id="UP000199537">
    <property type="component" value="Unassembled WGS sequence"/>
</dbReference>
<dbReference type="SUPFAM" id="SSF53850">
    <property type="entry name" value="Periplasmic binding protein-like II"/>
    <property type="match status" value="1"/>
</dbReference>
<feature type="signal peptide" evidence="2">
    <location>
        <begin position="1"/>
        <end position="27"/>
    </location>
</feature>
<dbReference type="AlphaFoldDB" id="A0A1I7N4N8"/>
<name>A0A1I7N4N8_9BACT</name>
<proteinExistence type="predicted"/>
<evidence type="ECO:0000256" key="1">
    <source>
        <dbReference type="ARBA" id="ARBA00022729"/>
    </source>
</evidence>
<keyword evidence="5" id="KW-1185">Reference proteome</keyword>
<feature type="chain" id="PRO_5011791574" evidence="2">
    <location>
        <begin position="28"/>
        <end position="303"/>
    </location>
</feature>
<organism evidence="4 5">
    <name type="scientific">Thermoflavifilum thermophilum</name>
    <dbReference type="NCBI Taxonomy" id="1393122"/>
    <lineage>
        <taxon>Bacteria</taxon>
        <taxon>Pseudomonadati</taxon>
        <taxon>Bacteroidota</taxon>
        <taxon>Chitinophagia</taxon>
        <taxon>Chitinophagales</taxon>
        <taxon>Chitinophagaceae</taxon>
        <taxon>Thermoflavifilum</taxon>
    </lineage>
</organism>
<dbReference type="PROSITE" id="PS51257">
    <property type="entry name" value="PROKAR_LIPOPROTEIN"/>
    <property type="match status" value="1"/>
</dbReference>
<sequence length="303" mass="34030">MKTQRLITGFLGLWLACFSWTSCNQQAKHPTDTTTSGTIHISVDISYEPLMDSEIKVFETQHPQAHIIASYKPEADCFKDLLNDSARLIIVTRDLNEQEQAYFKSIKEPIVSKILAWDAIAVIVNPSNPDTNMTVDELAKITTGEYHGKPVQLVFDEENSSTVRFIIDSINHGKPLPSYAMAANGPSQVVDYVASTPNAIGLIGVSWVSDPYDTLALSFLKKVRVVGLKTASETRYFKPYQYYIALKSYPLTRAFYFILREPYYGLGTGFVNFLASDKGQLIIAKYRLFPALMNIVFRDATIQ</sequence>
<feature type="domain" description="PBP" evidence="3">
    <location>
        <begin position="31"/>
        <end position="278"/>
    </location>
</feature>
<dbReference type="RefSeq" id="WP_092457488.1">
    <property type="nucleotide sequence ID" value="NZ_FPCJ01000001.1"/>
</dbReference>
<evidence type="ECO:0000313" key="4">
    <source>
        <dbReference type="EMBL" id="SFV29624.1"/>
    </source>
</evidence>
<dbReference type="Gene3D" id="3.40.190.10">
    <property type="entry name" value="Periplasmic binding protein-like II"/>
    <property type="match status" value="2"/>
</dbReference>
<evidence type="ECO:0000256" key="2">
    <source>
        <dbReference type="SAM" id="SignalP"/>
    </source>
</evidence>
<evidence type="ECO:0000259" key="3">
    <source>
        <dbReference type="Pfam" id="PF12849"/>
    </source>
</evidence>
<protein>
    <submittedName>
        <fullName evidence="4">Phosphate ABC transporter substrate-binding protein, PhoT family (TC 3.A.1.7.1)</fullName>
    </submittedName>
</protein>
<dbReference type="PANTHER" id="PTHR30570:SF1">
    <property type="entry name" value="PHOSPHATE-BINDING PROTEIN PSTS"/>
    <property type="match status" value="1"/>
</dbReference>
<dbReference type="OrthoDB" id="1450880at2"/>
<dbReference type="InterPro" id="IPR050811">
    <property type="entry name" value="Phosphate_ABC_transporter"/>
</dbReference>
<evidence type="ECO:0000313" key="5">
    <source>
        <dbReference type="Proteomes" id="UP000199537"/>
    </source>
</evidence>